<reference evidence="4 5" key="1">
    <citation type="journal article" date="2014" name="Genome Announc.">
        <title>Draft Genome Sequence of Moraxella bovoculi Strain 237T (ATCC BAA-1259T) Isolated from a Calf with Infectious Bovine Keratoconjunctivitis.</title>
        <authorList>
            <person name="Calcutt M.J."/>
            <person name="Foecking M.F."/>
            <person name="Martin N.T."/>
            <person name="Mhlanga-Mutangadura T."/>
            <person name="Reilly T.J."/>
        </authorList>
    </citation>
    <scope>NUCLEOTIDE SEQUENCE [LARGE SCALE GENOMIC DNA]</scope>
    <source>
        <strain evidence="4 5">237</strain>
    </source>
</reference>
<evidence type="ECO:0000256" key="2">
    <source>
        <dbReference type="ARBA" id="ARBA00022839"/>
    </source>
</evidence>
<dbReference type="GO" id="GO:0003676">
    <property type="term" value="F:nucleic acid binding"/>
    <property type="evidence" value="ECO:0007669"/>
    <property type="project" value="InterPro"/>
</dbReference>
<dbReference type="OrthoDB" id="7822240at2"/>
<dbReference type="AlphaFoldDB" id="A0A066UJ49"/>
<sequence length="219" mass="24874">MNTSSHALILDTETTGTKDPHATEIAWLEIDNLLMPTGQHFNARFNPQKPIEYGASKVTGIYDEDVAECPPHTSFVMPQTTYLIGHHISYDLSVLKNAGVDISNIKPICTCILARKFFDELPKFSLGALLTHFYPDDRQTYKMHAHGAYFDVLFTHKVLMALNERIKADDFETLFLNCLPKTMPFGKHKGKEFKDIPPDYKRWLARQDIGIALKTALEC</sequence>
<dbReference type="InterPro" id="IPR036397">
    <property type="entry name" value="RNaseH_sf"/>
</dbReference>
<proteinExistence type="predicted"/>
<dbReference type="eggNOG" id="COG0847">
    <property type="taxonomic scope" value="Bacteria"/>
</dbReference>
<dbReference type="SMART" id="SM00479">
    <property type="entry name" value="EXOIII"/>
    <property type="match status" value="1"/>
</dbReference>
<keyword evidence="2" id="KW-0378">Hydrolase</keyword>
<dbReference type="GO" id="GO:0006259">
    <property type="term" value="P:DNA metabolic process"/>
    <property type="evidence" value="ECO:0007669"/>
    <property type="project" value="UniProtKB-ARBA"/>
</dbReference>
<dbReference type="Gene3D" id="3.30.420.10">
    <property type="entry name" value="Ribonuclease H-like superfamily/Ribonuclease H"/>
    <property type="match status" value="1"/>
</dbReference>
<evidence type="ECO:0000313" key="5">
    <source>
        <dbReference type="Proteomes" id="UP000035860"/>
    </source>
</evidence>
<dbReference type="GO" id="GO:0004527">
    <property type="term" value="F:exonuclease activity"/>
    <property type="evidence" value="ECO:0007669"/>
    <property type="project" value="UniProtKB-KW"/>
</dbReference>
<dbReference type="Proteomes" id="UP000035860">
    <property type="component" value="Unassembled WGS sequence"/>
</dbReference>
<keyword evidence="2" id="KW-0269">Exonuclease</keyword>
<gene>
    <name evidence="4" type="ORF">MBO_01895</name>
</gene>
<evidence type="ECO:0000256" key="1">
    <source>
        <dbReference type="ARBA" id="ARBA00022722"/>
    </source>
</evidence>
<dbReference type="InterPro" id="IPR024530">
    <property type="entry name" value="QSregVF_b"/>
</dbReference>
<feature type="domain" description="Exonuclease" evidence="3">
    <location>
        <begin position="6"/>
        <end position="168"/>
    </location>
</feature>
<keyword evidence="1" id="KW-0540">Nuclease</keyword>
<dbReference type="Pfam" id="PF12843">
    <property type="entry name" value="QSregVF_b"/>
    <property type="match status" value="1"/>
</dbReference>
<dbReference type="CDD" id="cd06127">
    <property type="entry name" value="DEDDh"/>
    <property type="match status" value="1"/>
</dbReference>
<dbReference type="RefSeq" id="WP_036362566.1">
    <property type="nucleotide sequence ID" value="NZ_AOMT01000005.1"/>
</dbReference>
<dbReference type="Pfam" id="PF00929">
    <property type="entry name" value="RNase_T"/>
    <property type="match status" value="1"/>
</dbReference>
<organism evidence="4 5">
    <name type="scientific">Moraxella bovoculi 237</name>
    <dbReference type="NCBI Taxonomy" id="743974"/>
    <lineage>
        <taxon>Bacteria</taxon>
        <taxon>Pseudomonadati</taxon>
        <taxon>Pseudomonadota</taxon>
        <taxon>Gammaproteobacteria</taxon>
        <taxon>Moraxellales</taxon>
        <taxon>Moraxellaceae</taxon>
        <taxon>Moraxella</taxon>
    </lineage>
</organism>
<comment type="caution">
    <text evidence="4">The sequence shown here is derived from an EMBL/GenBank/DDBJ whole genome shotgun (WGS) entry which is preliminary data.</text>
</comment>
<evidence type="ECO:0000313" key="4">
    <source>
        <dbReference type="EMBL" id="KDN25907.1"/>
    </source>
</evidence>
<dbReference type="InterPro" id="IPR013520">
    <property type="entry name" value="Ribonucl_H"/>
</dbReference>
<dbReference type="InterPro" id="IPR012337">
    <property type="entry name" value="RNaseH-like_sf"/>
</dbReference>
<name>A0A066UJ49_9GAMM</name>
<accession>A0A066UJ49</accession>
<protein>
    <submittedName>
        <fullName evidence="4">Exodeoxyribonuclease X</fullName>
    </submittedName>
</protein>
<keyword evidence="5" id="KW-1185">Reference proteome</keyword>
<evidence type="ECO:0000259" key="3">
    <source>
        <dbReference type="SMART" id="SM00479"/>
    </source>
</evidence>
<dbReference type="EMBL" id="AOMT01000005">
    <property type="protein sequence ID" value="KDN25907.1"/>
    <property type="molecule type" value="Genomic_DNA"/>
</dbReference>
<dbReference type="SUPFAM" id="SSF53098">
    <property type="entry name" value="Ribonuclease H-like"/>
    <property type="match status" value="1"/>
</dbReference>